<proteinExistence type="predicted"/>
<feature type="non-terminal residue" evidence="1">
    <location>
        <position position="1"/>
    </location>
</feature>
<evidence type="ECO:0000313" key="1">
    <source>
        <dbReference type="EMBL" id="MCI09081.1"/>
    </source>
</evidence>
<reference evidence="1 2" key="1">
    <citation type="journal article" date="2018" name="Front. Plant Sci.">
        <title>Red Clover (Trifolium pratense) and Zigzag Clover (T. medium) - A Picture of Genomic Similarities and Differences.</title>
        <authorList>
            <person name="Dluhosova J."/>
            <person name="Istvanek J."/>
            <person name="Nedelnik J."/>
            <person name="Repkova J."/>
        </authorList>
    </citation>
    <scope>NUCLEOTIDE SEQUENCE [LARGE SCALE GENOMIC DNA]</scope>
    <source>
        <strain evidence="2">cv. 10/8</strain>
        <tissue evidence="1">Leaf</tissue>
    </source>
</reference>
<dbReference type="Proteomes" id="UP000265520">
    <property type="component" value="Unassembled WGS sequence"/>
</dbReference>
<name>A0A392PAC0_9FABA</name>
<gene>
    <name evidence="1" type="ORF">A2U01_0030164</name>
</gene>
<sequence>KSKPAVAARDSAILKFIAEEGGQPANNCEDEGLKSKNLES</sequence>
<evidence type="ECO:0000313" key="2">
    <source>
        <dbReference type="Proteomes" id="UP000265520"/>
    </source>
</evidence>
<organism evidence="1 2">
    <name type="scientific">Trifolium medium</name>
    <dbReference type="NCBI Taxonomy" id="97028"/>
    <lineage>
        <taxon>Eukaryota</taxon>
        <taxon>Viridiplantae</taxon>
        <taxon>Streptophyta</taxon>
        <taxon>Embryophyta</taxon>
        <taxon>Tracheophyta</taxon>
        <taxon>Spermatophyta</taxon>
        <taxon>Magnoliopsida</taxon>
        <taxon>eudicotyledons</taxon>
        <taxon>Gunneridae</taxon>
        <taxon>Pentapetalae</taxon>
        <taxon>rosids</taxon>
        <taxon>fabids</taxon>
        <taxon>Fabales</taxon>
        <taxon>Fabaceae</taxon>
        <taxon>Papilionoideae</taxon>
        <taxon>50 kb inversion clade</taxon>
        <taxon>NPAAA clade</taxon>
        <taxon>Hologalegina</taxon>
        <taxon>IRL clade</taxon>
        <taxon>Trifolieae</taxon>
        <taxon>Trifolium</taxon>
    </lineage>
</organism>
<keyword evidence="2" id="KW-1185">Reference proteome</keyword>
<dbReference type="EMBL" id="LXQA010071330">
    <property type="protein sequence ID" value="MCI09081.1"/>
    <property type="molecule type" value="Genomic_DNA"/>
</dbReference>
<dbReference type="AlphaFoldDB" id="A0A392PAC0"/>
<accession>A0A392PAC0</accession>
<comment type="caution">
    <text evidence="1">The sequence shown here is derived from an EMBL/GenBank/DDBJ whole genome shotgun (WGS) entry which is preliminary data.</text>
</comment>
<protein>
    <submittedName>
        <fullName evidence="1">Uncharacterized protein</fullName>
    </submittedName>
</protein>